<evidence type="ECO:0000256" key="7">
    <source>
        <dbReference type="ARBA" id="ARBA00023239"/>
    </source>
</evidence>
<dbReference type="AlphaFoldDB" id="A0A7V5LTW5"/>
<dbReference type="SMART" id="SM00934">
    <property type="entry name" value="OMPdecase"/>
    <property type="match status" value="1"/>
</dbReference>
<dbReference type="SUPFAM" id="SSF51366">
    <property type="entry name" value="Ribulose-phoshate binding barrel"/>
    <property type="match status" value="1"/>
</dbReference>
<feature type="binding site" evidence="10">
    <location>
        <position position="187"/>
    </location>
    <ligand>
        <name>substrate</name>
    </ligand>
</feature>
<dbReference type="NCBIfam" id="NF001273">
    <property type="entry name" value="PRK00230.1"/>
    <property type="match status" value="1"/>
</dbReference>
<evidence type="ECO:0000256" key="4">
    <source>
        <dbReference type="ARBA" id="ARBA00021923"/>
    </source>
</evidence>
<evidence type="ECO:0000256" key="3">
    <source>
        <dbReference type="ARBA" id="ARBA00012321"/>
    </source>
</evidence>
<evidence type="ECO:0000259" key="11">
    <source>
        <dbReference type="SMART" id="SM00934"/>
    </source>
</evidence>
<dbReference type="PANTHER" id="PTHR32119">
    <property type="entry name" value="OROTIDINE 5'-PHOSPHATE DECARBOXYLASE"/>
    <property type="match status" value="1"/>
</dbReference>
<evidence type="ECO:0000313" key="12">
    <source>
        <dbReference type="EMBL" id="HHF53099.1"/>
    </source>
</evidence>
<feature type="binding site" evidence="10">
    <location>
        <position position="116"/>
    </location>
    <ligand>
        <name>substrate</name>
    </ligand>
</feature>
<dbReference type="Proteomes" id="UP000886050">
    <property type="component" value="Unassembled WGS sequence"/>
</dbReference>
<feature type="binding site" evidence="10">
    <location>
        <position position="32"/>
    </location>
    <ligand>
        <name>substrate</name>
    </ligand>
</feature>
<feature type="binding site" evidence="10">
    <location>
        <position position="178"/>
    </location>
    <ligand>
        <name>substrate</name>
    </ligand>
</feature>
<dbReference type="EMBL" id="DRTX01000103">
    <property type="protein sequence ID" value="HHF53099.1"/>
    <property type="molecule type" value="Genomic_DNA"/>
</dbReference>
<dbReference type="InterPro" id="IPR001754">
    <property type="entry name" value="OMPdeCOase_dom"/>
</dbReference>
<dbReference type="PANTHER" id="PTHR32119:SF2">
    <property type="entry name" value="OROTIDINE 5'-PHOSPHATE DECARBOXYLASE"/>
    <property type="match status" value="1"/>
</dbReference>
<comment type="function">
    <text evidence="1">Catalyzes the decarboxylation of orotidine 5'-monophosphate (OMP) to uridine 5'-monophosphate (UMP).</text>
</comment>
<protein>
    <recommendedName>
        <fullName evidence="4">Orotidine 5'-phosphate decarboxylase</fullName>
        <ecNumber evidence="3">4.1.1.23</ecNumber>
    </recommendedName>
    <alternativeName>
        <fullName evidence="8">OMP decarboxylase</fullName>
    </alternativeName>
</protein>
<dbReference type="GO" id="GO:0004590">
    <property type="term" value="F:orotidine-5'-phosphate decarboxylase activity"/>
    <property type="evidence" value="ECO:0007669"/>
    <property type="project" value="UniProtKB-EC"/>
</dbReference>
<dbReference type="InterPro" id="IPR014732">
    <property type="entry name" value="OMPdecase"/>
</dbReference>
<evidence type="ECO:0000256" key="8">
    <source>
        <dbReference type="ARBA" id="ARBA00033428"/>
    </source>
</evidence>
<reference evidence="12" key="1">
    <citation type="journal article" date="2020" name="mSystems">
        <title>Genome- and Community-Level Interaction Insights into Carbon Utilization and Element Cycling Functions of Hydrothermarchaeota in Hydrothermal Sediment.</title>
        <authorList>
            <person name="Zhou Z."/>
            <person name="Liu Y."/>
            <person name="Xu W."/>
            <person name="Pan J."/>
            <person name="Luo Z.H."/>
            <person name="Li M."/>
        </authorList>
    </citation>
    <scope>NUCLEOTIDE SEQUENCE [LARGE SCALE GENOMIC DNA]</scope>
    <source>
        <strain evidence="12">HyVt-96</strain>
    </source>
</reference>
<comment type="pathway">
    <text evidence="2">Pyrimidine metabolism; UMP biosynthesis via de novo pathway; UMP from orotate: step 2/2.</text>
</comment>
<evidence type="ECO:0000256" key="10">
    <source>
        <dbReference type="PIRSR" id="PIRSR614732-2"/>
    </source>
</evidence>
<dbReference type="Gene3D" id="3.20.20.70">
    <property type="entry name" value="Aldolase class I"/>
    <property type="match status" value="1"/>
</dbReference>
<proteinExistence type="predicted"/>
<dbReference type="GO" id="GO:0044205">
    <property type="term" value="P:'de novo' UMP biosynthetic process"/>
    <property type="evidence" value="ECO:0007669"/>
    <property type="project" value="UniProtKB-UniPathway"/>
</dbReference>
<keyword evidence="5" id="KW-0210">Decarboxylase</keyword>
<sequence>MGGELIVALNTNKIREALEWVDQLRGVVNFYKVGLPLYLKYGKKIIEELRSRNLRVFLDLKLHDIPSVVKQSLEVFERGEVEMVTCHISGGSEMLKEAKEAASQSGIRIAGVTILTSIDRYMMQRFIGHYLTLEEVVNNLLKVAMEASLDLAVVSGKELKSIPEEIKTKMDFIVPGIRLGGAESLDQKRVITPQEAVALGAKYIVVGRPITHSPDPLASAEAYLKALKV</sequence>
<dbReference type="InterPro" id="IPR011060">
    <property type="entry name" value="RibuloseP-bd_barrel"/>
</dbReference>
<dbReference type="GO" id="GO:0005829">
    <property type="term" value="C:cytosol"/>
    <property type="evidence" value="ECO:0007669"/>
    <property type="project" value="TreeGrafter"/>
</dbReference>
<keyword evidence="6" id="KW-0665">Pyrimidine biosynthesis</keyword>
<evidence type="ECO:0000256" key="9">
    <source>
        <dbReference type="PIRSR" id="PIRSR614732-1"/>
    </source>
</evidence>
<dbReference type="Pfam" id="PF00215">
    <property type="entry name" value="OMPdecase"/>
    <property type="match status" value="1"/>
</dbReference>
<feature type="domain" description="Orotidine 5'-phosphate decarboxylase" evidence="11">
    <location>
        <begin position="4"/>
        <end position="223"/>
    </location>
</feature>
<organism evidence="12">
    <name type="scientific">candidate division WOR-3 bacterium</name>
    <dbReference type="NCBI Taxonomy" id="2052148"/>
    <lineage>
        <taxon>Bacteria</taxon>
        <taxon>Bacteria division WOR-3</taxon>
    </lineage>
</organism>
<feature type="binding site" evidence="10">
    <location>
        <position position="208"/>
    </location>
    <ligand>
        <name>substrate</name>
    </ligand>
</feature>
<evidence type="ECO:0000256" key="6">
    <source>
        <dbReference type="ARBA" id="ARBA00022975"/>
    </source>
</evidence>
<feature type="active site" description="For OMPdecase activity" evidence="9">
    <location>
        <position position="59"/>
    </location>
</feature>
<evidence type="ECO:0000256" key="1">
    <source>
        <dbReference type="ARBA" id="ARBA00002356"/>
    </source>
</evidence>
<dbReference type="InterPro" id="IPR013785">
    <property type="entry name" value="Aldolase_TIM"/>
</dbReference>
<name>A0A7V5LTW5_UNCW3</name>
<dbReference type="GO" id="GO:0006207">
    <property type="term" value="P:'de novo' pyrimidine nucleobase biosynthetic process"/>
    <property type="evidence" value="ECO:0007669"/>
    <property type="project" value="InterPro"/>
</dbReference>
<dbReference type="UniPathway" id="UPA00070">
    <property type="reaction ID" value="UER00120"/>
</dbReference>
<gene>
    <name evidence="12" type="ORF">ENL43_01890</name>
</gene>
<evidence type="ECO:0000256" key="5">
    <source>
        <dbReference type="ARBA" id="ARBA00022793"/>
    </source>
</evidence>
<dbReference type="EC" id="4.1.1.23" evidence="3"/>
<feature type="active site" description="For OMPdecase activity" evidence="9">
    <location>
        <position position="64"/>
    </location>
</feature>
<dbReference type="NCBIfam" id="TIGR01740">
    <property type="entry name" value="pyrF"/>
    <property type="match status" value="1"/>
</dbReference>
<feature type="binding site" evidence="10">
    <location>
        <position position="207"/>
    </location>
    <ligand>
        <name>substrate</name>
    </ligand>
</feature>
<feature type="active site" description="For OMPdecase activity" evidence="9">
    <location>
        <position position="61"/>
    </location>
</feature>
<comment type="caution">
    <text evidence="12">The sequence shown here is derived from an EMBL/GenBank/DDBJ whole genome shotgun (WGS) entry which is preliminary data.</text>
</comment>
<keyword evidence="7 12" id="KW-0456">Lyase</keyword>
<dbReference type="CDD" id="cd04725">
    <property type="entry name" value="OMP_decarboxylase_like"/>
    <property type="match status" value="1"/>
</dbReference>
<accession>A0A7V5LTW5</accession>
<evidence type="ECO:0000256" key="2">
    <source>
        <dbReference type="ARBA" id="ARBA00004861"/>
    </source>
</evidence>